<dbReference type="Proteomes" id="UP000250321">
    <property type="component" value="Unassembled WGS sequence"/>
</dbReference>
<protein>
    <submittedName>
        <fullName evidence="1">Uncharacterized protein</fullName>
    </submittedName>
</protein>
<reference evidence="1 2" key="1">
    <citation type="submission" date="2018-02" db="EMBL/GenBank/DDBJ databases">
        <title>Draft genome of wild Prunus yedoensis var. nudiflora.</title>
        <authorList>
            <person name="Baek S."/>
            <person name="Kim J.-H."/>
            <person name="Choi K."/>
            <person name="Kim G.-B."/>
            <person name="Cho A."/>
            <person name="Jang H."/>
            <person name="Shin C.-H."/>
            <person name="Yu H.-J."/>
            <person name="Mun J.-H."/>
        </authorList>
    </citation>
    <scope>NUCLEOTIDE SEQUENCE [LARGE SCALE GENOMIC DNA]</scope>
    <source>
        <strain evidence="2">cv. Jeju island</strain>
        <tissue evidence="1">Leaf</tissue>
    </source>
</reference>
<evidence type="ECO:0000313" key="2">
    <source>
        <dbReference type="Proteomes" id="UP000250321"/>
    </source>
</evidence>
<evidence type="ECO:0000313" key="1">
    <source>
        <dbReference type="EMBL" id="PQQ21784.1"/>
    </source>
</evidence>
<comment type="caution">
    <text evidence="1">The sequence shown here is derived from an EMBL/GenBank/DDBJ whole genome shotgun (WGS) entry which is preliminary data.</text>
</comment>
<dbReference type="EMBL" id="PJQY01000004">
    <property type="protein sequence ID" value="PQQ21784.1"/>
    <property type="molecule type" value="Genomic_DNA"/>
</dbReference>
<name>A0A314ZWD4_PRUYE</name>
<keyword evidence="2" id="KW-1185">Reference proteome</keyword>
<sequence length="72" mass="8252">MAELHLFVDFEIETRLAIGLAVVGIEPAYMYKKLLMLTDFEGATRKNEVRLRIWSSKEGTGMLRDEVGFSRT</sequence>
<dbReference type="AlphaFoldDB" id="A0A314ZWD4"/>
<proteinExistence type="predicted"/>
<gene>
    <name evidence="1" type="ORF">Pyn_19822</name>
</gene>
<accession>A0A314ZWD4</accession>
<organism evidence="1 2">
    <name type="scientific">Prunus yedoensis var. nudiflora</name>
    <dbReference type="NCBI Taxonomy" id="2094558"/>
    <lineage>
        <taxon>Eukaryota</taxon>
        <taxon>Viridiplantae</taxon>
        <taxon>Streptophyta</taxon>
        <taxon>Embryophyta</taxon>
        <taxon>Tracheophyta</taxon>
        <taxon>Spermatophyta</taxon>
        <taxon>Magnoliopsida</taxon>
        <taxon>eudicotyledons</taxon>
        <taxon>Gunneridae</taxon>
        <taxon>Pentapetalae</taxon>
        <taxon>rosids</taxon>
        <taxon>fabids</taxon>
        <taxon>Rosales</taxon>
        <taxon>Rosaceae</taxon>
        <taxon>Amygdaloideae</taxon>
        <taxon>Amygdaleae</taxon>
        <taxon>Prunus</taxon>
    </lineage>
</organism>